<evidence type="ECO:0000313" key="2">
    <source>
        <dbReference type="EMBL" id="RML24975.1"/>
    </source>
</evidence>
<dbReference type="Proteomes" id="UP000267978">
    <property type="component" value="Unassembled WGS sequence"/>
</dbReference>
<organism evidence="2 3">
    <name type="scientific">Pseudomonas syringae pv. lapsa</name>
    <dbReference type="NCBI Taxonomy" id="199201"/>
    <lineage>
        <taxon>Bacteria</taxon>
        <taxon>Pseudomonadati</taxon>
        <taxon>Pseudomonadota</taxon>
        <taxon>Gammaproteobacteria</taxon>
        <taxon>Pseudomonadales</taxon>
        <taxon>Pseudomonadaceae</taxon>
        <taxon>Pseudomonas</taxon>
        <taxon>Pseudomonas syringae</taxon>
    </lineage>
</organism>
<feature type="compositionally biased region" description="Basic and acidic residues" evidence="1">
    <location>
        <begin position="41"/>
        <end position="50"/>
    </location>
</feature>
<feature type="compositionally biased region" description="Basic residues" evidence="1">
    <location>
        <begin position="1"/>
        <end position="11"/>
    </location>
</feature>
<accession>A0AB74A4D6</accession>
<proteinExistence type="predicted"/>
<name>A0AB74A4D6_PSESX</name>
<evidence type="ECO:0000256" key="1">
    <source>
        <dbReference type="SAM" id="MobiDB-lite"/>
    </source>
</evidence>
<comment type="caution">
    <text evidence="2">The sequence shown here is derived from an EMBL/GenBank/DDBJ whole genome shotgun (WGS) entry which is preliminary data.</text>
</comment>
<sequence>MRLRKQARSHKISGAAEYPHGSKYPRACGNKPHSLKTPRSRGSELAHEEASAAAENLLIR</sequence>
<dbReference type="AlphaFoldDB" id="A0AB74A4D6"/>
<feature type="region of interest" description="Disordered" evidence="1">
    <location>
        <begin position="1"/>
        <end position="60"/>
    </location>
</feature>
<gene>
    <name evidence="2" type="ORF">ALQ98_00026</name>
</gene>
<reference evidence="2 3" key="1">
    <citation type="submission" date="2018-08" db="EMBL/GenBank/DDBJ databases">
        <title>Recombination of ecologically and evolutionarily significant loci maintains genetic cohesion in the Pseudomonas syringae species complex.</title>
        <authorList>
            <person name="Dillon M."/>
            <person name="Thakur S."/>
            <person name="Almeida R.N.D."/>
            <person name="Weir B.S."/>
            <person name="Guttman D.S."/>
        </authorList>
    </citation>
    <scope>NUCLEOTIDE SEQUENCE [LARGE SCALE GENOMIC DNA]</scope>
    <source>
        <strain evidence="2 3">ICMP 3946</strain>
    </source>
</reference>
<feature type="compositionally biased region" description="Low complexity" evidence="1">
    <location>
        <begin position="51"/>
        <end position="60"/>
    </location>
</feature>
<dbReference type="EMBL" id="RBNO01000072">
    <property type="protein sequence ID" value="RML24975.1"/>
    <property type="molecule type" value="Genomic_DNA"/>
</dbReference>
<protein>
    <submittedName>
        <fullName evidence="2">Uncharacterized protein</fullName>
    </submittedName>
</protein>
<evidence type="ECO:0000313" key="3">
    <source>
        <dbReference type="Proteomes" id="UP000267978"/>
    </source>
</evidence>